<organism evidence="1 2">
    <name type="scientific">Batillaria attramentaria</name>
    <dbReference type="NCBI Taxonomy" id="370345"/>
    <lineage>
        <taxon>Eukaryota</taxon>
        <taxon>Metazoa</taxon>
        <taxon>Spiralia</taxon>
        <taxon>Lophotrochozoa</taxon>
        <taxon>Mollusca</taxon>
        <taxon>Gastropoda</taxon>
        <taxon>Caenogastropoda</taxon>
        <taxon>Sorbeoconcha</taxon>
        <taxon>Cerithioidea</taxon>
        <taxon>Batillariidae</taxon>
        <taxon>Batillaria</taxon>
    </lineage>
</organism>
<dbReference type="EMBL" id="JACVVK020000675">
    <property type="protein sequence ID" value="KAK7457274.1"/>
    <property type="molecule type" value="Genomic_DNA"/>
</dbReference>
<protein>
    <submittedName>
        <fullName evidence="1">Uncharacterized protein</fullName>
    </submittedName>
</protein>
<dbReference type="Proteomes" id="UP001519460">
    <property type="component" value="Unassembled WGS sequence"/>
</dbReference>
<sequence length="80" mass="8571">MSIRTPLSALKDPAPYGGYCCATTSPPAVLGTGNRLSLDVSPVLYNVVLESTIGWKQNAGWLAREFSVRGNSITMIVMLI</sequence>
<dbReference type="AlphaFoldDB" id="A0ABD0J3J8"/>
<accession>A0ABD0J3J8</accession>
<gene>
    <name evidence="1" type="ORF">BaRGS_00039271</name>
</gene>
<reference evidence="1 2" key="1">
    <citation type="journal article" date="2023" name="Sci. Data">
        <title>Genome assembly of the Korean intertidal mud-creeper Batillaria attramentaria.</title>
        <authorList>
            <person name="Patra A.K."/>
            <person name="Ho P.T."/>
            <person name="Jun S."/>
            <person name="Lee S.J."/>
            <person name="Kim Y."/>
            <person name="Won Y.J."/>
        </authorList>
    </citation>
    <scope>NUCLEOTIDE SEQUENCE [LARGE SCALE GENOMIC DNA]</scope>
    <source>
        <strain evidence="1">Wonlab-2016</strain>
    </source>
</reference>
<comment type="caution">
    <text evidence="1">The sequence shown here is derived from an EMBL/GenBank/DDBJ whole genome shotgun (WGS) entry which is preliminary data.</text>
</comment>
<proteinExistence type="predicted"/>
<evidence type="ECO:0000313" key="2">
    <source>
        <dbReference type="Proteomes" id="UP001519460"/>
    </source>
</evidence>
<keyword evidence="2" id="KW-1185">Reference proteome</keyword>
<name>A0ABD0J3J8_9CAEN</name>
<evidence type="ECO:0000313" key="1">
    <source>
        <dbReference type="EMBL" id="KAK7457274.1"/>
    </source>
</evidence>